<evidence type="ECO:0000256" key="2">
    <source>
        <dbReference type="ARBA" id="ARBA00023127"/>
    </source>
</evidence>
<evidence type="ECO:0000259" key="7">
    <source>
        <dbReference type="SMART" id="SM01332"/>
    </source>
</evidence>
<name>A0A5C3MA93_9AGAR</name>
<feature type="domain" description="Cyclin C-terminal" evidence="7">
    <location>
        <begin position="407"/>
        <end position="522"/>
    </location>
</feature>
<dbReference type="EMBL" id="ML213594">
    <property type="protein sequence ID" value="TFK41653.1"/>
    <property type="molecule type" value="Genomic_DNA"/>
</dbReference>
<keyword evidence="9" id="KW-1185">Reference proteome</keyword>
<proteinExistence type="inferred from homology"/>
<reference evidence="8 9" key="1">
    <citation type="journal article" date="2019" name="Nat. Ecol. Evol.">
        <title>Megaphylogeny resolves global patterns of mushroom evolution.</title>
        <authorList>
            <person name="Varga T."/>
            <person name="Krizsan K."/>
            <person name="Foldi C."/>
            <person name="Dima B."/>
            <person name="Sanchez-Garcia M."/>
            <person name="Sanchez-Ramirez S."/>
            <person name="Szollosi G.J."/>
            <person name="Szarkandi J.G."/>
            <person name="Papp V."/>
            <person name="Albert L."/>
            <person name="Andreopoulos W."/>
            <person name="Angelini C."/>
            <person name="Antonin V."/>
            <person name="Barry K.W."/>
            <person name="Bougher N.L."/>
            <person name="Buchanan P."/>
            <person name="Buyck B."/>
            <person name="Bense V."/>
            <person name="Catcheside P."/>
            <person name="Chovatia M."/>
            <person name="Cooper J."/>
            <person name="Damon W."/>
            <person name="Desjardin D."/>
            <person name="Finy P."/>
            <person name="Geml J."/>
            <person name="Haridas S."/>
            <person name="Hughes K."/>
            <person name="Justo A."/>
            <person name="Karasinski D."/>
            <person name="Kautmanova I."/>
            <person name="Kiss B."/>
            <person name="Kocsube S."/>
            <person name="Kotiranta H."/>
            <person name="LaButti K.M."/>
            <person name="Lechner B.E."/>
            <person name="Liimatainen K."/>
            <person name="Lipzen A."/>
            <person name="Lukacs Z."/>
            <person name="Mihaltcheva S."/>
            <person name="Morgado L.N."/>
            <person name="Niskanen T."/>
            <person name="Noordeloos M.E."/>
            <person name="Ohm R.A."/>
            <person name="Ortiz-Santana B."/>
            <person name="Ovrebo C."/>
            <person name="Racz N."/>
            <person name="Riley R."/>
            <person name="Savchenko A."/>
            <person name="Shiryaev A."/>
            <person name="Soop K."/>
            <person name="Spirin V."/>
            <person name="Szebenyi C."/>
            <person name="Tomsovsky M."/>
            <person name="Tulloss R.E."/>
            <person name="Uehling J."/>
            <person name="Grigoriev I.V."/>
            <person name="Vagvolgyi C."/>
            <person name="Papp T."/>
            <person name="Martin F.M."/>
            <person name="Miettinen O."/>
            <person name="Hibbett D.S."/>
            <person name="Nagy L.G."/>
        </authorList>
    </citation>
    <scope>NUCLEOTIDE SEQUENCE [LARGE SCALE GENOMIC DNA]</scope>
    <source>
        <strain evidence="8 9">CBS 166.37</strain>
    </source>
</reference>
<keyword evidence="3" id="KW-0131">Cell cycle</keyword>
<feature type="region of interest" description="Disordered" evidence="5">
    <location>
        <begin position="85"/>
        <end position="106"/>
    </location>
</feature>
<evidence type="ECO:0000313" key="9">
    <source>
        <dbReference type="Proteomes" id="UP000308652"/>
    </source>
</evidence>
<dbReference type="SUPFAM" id="SSF47954">
    <property type="entry name" value="Cyclin-like"/>
    <property type="match status" value="2"/>
</dbReference>
<dbReference type="STRING" id="68775.A0A5C3MA93"/>
<evidence type="ECO:0000256" key="5">
    <source>
        <dbReference type="SAM" id="MobiDB-lite"/>
    </source>
</evidence>
<dbReference type="InterPro" id="IPR048258">
    <property type="entry name" value="Cyclins_cyclin-box"/>
</dbReference>
<dbReference type="InterPro" id="IPR039361">
    <property type="entry name" value="Cyclin"/>
</dbReference>
<accession>A0A5C3MA93</accession>
<dbReference type="InterPro" id="IPR004367">
    <property type="entry name" value="Cyclin_C-dom"/>
</dbReference>
<dbReference type="PANTHER" id="PTHR10177">
    <property type="entry name" value="CYCLINS"/>
    <property type="match status" value="1"/>
</dbReference>
<dbReference type="AlphaFoldDB" id="A0A5C3MA93"/>
<dbReference type="SMART" id="SM00385">
    <property type="entry name" value="CYCLIN"/>
    <property type="match status" value="2"/>
</dbReference>
<dbReference type="SMART" id="SM01332">
    <property type="entry name" value="Cyclin_C"/>
    <property type="match status" value="1"/>
</dbReference>
<dbReference type="GO" id="GO:0051301">
    <property type="term" value="P:cell division"/>
    <property type="evidence" value="ECO:0007669"/>
    <property type="project" value="UniProtKB-KW"/>
</dbReference>
<dbReference type="Pfam" id="PF00134">
    <property type="entry name" value="Cyclin_N"/>
    <property type="match status" value="1"/>
</dbReference>
<evidence type="ECO:0000256" key="1">
    <source>
        <dbReference type="ARBA" id="ARBA00022618"/>
    </source>
</evidence>
<dbReference type="CDD" id="cd20512">
    <property type="entry name" value="CYCLIN_CLBs_yeast_rpt2"/>
    <property type="match status" value="1"/>
</dbReference>
<dbReference type="FunFam" id="1.10.472.10:FF:000001">
    <property type="entry name" value="G2/mitotic-specific cyclin"/>
    <property type="match status" value="1"/>
</dbReference>
<evidence type="ECO:0000313" key="8">
    <source>
        <dbReference type="EMBL" id="TFK41653.1"/>
    </source>
</evidence>
<dbReference type="InterPro" id="IPR006671">
    <property type="entry name" value="Cyclin_N"/>
</dbReference>
<keyword evidence="1" id="KW-0132">Cell division</keyword>
<dbReference type="InterPro" id="IPR036915">
    <property type="entry name" value="Cyclin-like_sf"/>
</dbReference>
<feature type="domain" description="Cyclin-like" evidence="6">
    <location>
        <begin position="411"/>
        <end position="492"/>
    </location>
</feature>
<dbReference type="OrthoDB" id="5590282at2759"/>
<dbReference type="Gene3D" id="1.10.472.10">
    <property type="entry name" value="Cyclin-like"/>
    <property type="match status" value="2"/>
</dbReference>
<gene>
    <name evidence="8" type="ORF">BDQ12DRAFT_710689</name>
</gene>
<sequence>MSSSIPLRRTARAIRATKDNENANARPSRVTRTKTTGIAATAQPAVTLRSTTATAASKAKAVNVEEIVAGKRKREVLVEVTKQVTNNKAKPPSSSGTAKGKEKEVPTVEVAKLKTTTTTTTKTARTLTRTTTGATARRITRAPSVSRHVTEEPIIENTAKKEKDPNAMSIDRPRVFIRAESTSHAVREEVVKEEEELEQETHRVFKKRHMEIPLPVVEEHVQDESQLDADKVAADLIEAEAEMSAQAKAEIEDAKPKLWDDLDAEDWDDPVMVSEYVGDICEYWKKIEVTTMPNPEYMKFQGELTWEHRGVLVDWILQVHAKFGLLAESLFLCINILDRFLSARPISLTKLQLVGLTCFFIATKFEETYAPAVAEIAFLSDDQYTVEDILKAERYVLRTIEWDLRAPGPMGWLRRGSKADDCEVQARTVAKYLLEIGLVEWKLIGTLPSLIAATGLWLARLALGREEWTANLAHYSTFEEHELLPTAKIMLEYILLDPITHQSLYKKYSQKRYLRCSVYMRQWALAQWCENDTVDLEGRLSSIKKDIKRLKDAEALKAEEE</sequence>
<dbReference type="GO" id="GO:0016538">
    <property type="term" value="F:cyclin-dependent protein serine/threonine kinase regulator activity"/>
    <property type="evidence" value="ECO:0007669"/>
    <property type="project" value="InterPro"/>
</dbReference>
<dbReference type="PROSITE" id="PS00292">
    <property type="entry name" value="CYCLINS"/>
    <property type="match status" value="1"/>
</dbReference>
<comment type="similarity">
    <text evidence="4">Belongs to the cyclin family.</text>
</comment>
<feature type="compositionally biased region" description="Polar residues" evidence="5">
    <location>
        <begin position="85"/>
        <end position="97"/>
    </location>
</feature>
<organism evidence="8 9">
    <name type="scientific">Crucibulum laeve</name>
    <dbReference type="NCBI Taxonomy" id="68775"/>
    <lineage>
        <taxon>Eukaryota</taxon>
        <taxon>Fungi</taxon>
        <taxon>Dikarya</taxon>
        <taxon>Basidiomycota</taxon>
        <taxon>Agaricomycotina</taxon>
        <taxon>Agaricomycetes</taxon>
        <taxon>Agaricomycetidae</taxon>
        <taxon>Agaricales</taxon>
        <taxon>Agaricineae</taxon>
        <taxon>Nidulariaceae</taxon>
        <taxon>Crucibulum</taxon>
    </lineage>
</organism>
<dbReference type="GO" id="GO:0044772">
    <property type="term" value="P:mitotic cell cycle phase transition"/>
    <property type="evidence" value="ECO:0007669"/>
    <property type="project" value="InterPro"/>
</dbReference>
<feature type="region of interest" description="Disordered" evidence="5">
    <location>
        <begin position="1"/>
        <end position="38"/>
    </location>
</feature>
<dbReference type="InterPro" id="IPR013763">
    <property type="entry name" value="Cyclin-like_dom"/>
</dbReference>
<protein>
    <submittedName>
        <fullName evidence="8">Cyclin-like protein</fullName>
    </submittedName>
</protein>
<evidence type="ECO:0000259" key="6">
    <source>
        <dbReference type="SMART" id="SM00385"/>
    </source>
</evidence>
<feature type="domain" description="Cyclin-like" evidence="6">
    <location>
        <begin position="314"/>
        <end position="398"/>
    </location>
</feature>
<dbReference type="Pfam" id="PF02984">
    <property type="entry name" value="Cyclin_C"/>
    <property type="match status" value="1"/>
</dbReference>
<evidence type="ECO:0000256" key="4">
    <source>
        <dbReference type="RuleBase" id="RU000383"/>
    </source>
</evidence>
<evidence type="ECO:0000256" key="3">
    <source>
        <dbReference type="ARBA" id="ARBA00023306"/>
    </source>
</evidence>
<dbReference type="Proteomes" id="UP000308652">
    <property type="component" value="Unassembled WGS sequence"/>
</dbReference>
<keyword evidence="2 4" id="KW-0195">Cyclin</keyword>